<organism evidence="1 2">
    <name type="scientific">Eleutherodactylus coqui</name>
    <name type="common">Puerto Rican coqui</name>
    <dbReference type="NCBI Taxonomy" id="57060"/>
    <lineage>
        <taxon>Eukaryota</taxon>
        <taxon>Metazoa</taxon>
        <taxon>Chordata</taxon>
        <taxon>Craniata</taxon>
        <taxon>Vertebrata</taxon>
        <taxon>Euteleostomi</taxon>
        <taxon>Amphibia</taxon>
        <taxon>Batrachia</taxon>
        <taxon>Anura</taxon>
        <taxon>Neobatrachia</taxon>
        <taxon>Hyloidea</taxon>
        <taxon>Eleutherodactylidae</taxon>
        <taxon>Eleutherodactylinae</taxon>
        <taxon>Eleutherodactylus</taxon>
        <taxon>Eleutherodactylus</taxon>
    </lineage>
</organism>
<keyword evidence="2" id="KW-1185">Reference proteome</keyword>
<dbReference type="Proteomes" id="UP000770717">
    <property type="component" value="Unassembled WGS sequence"/>
</dbReference>
<dbReference type="AlphaFoldDB" id="A0A8J6K615"/>
<reference evidence="1" key="1">
    <citation type="thesis" date="2020" institute="ProQuest LLC" country="789 East Eisenhower Parkway, Ann Arbor, MI, USA">
        <title>Comparative Genomics and Chromosome Evolution.</title>
        <authorList>
            <person name="Mudd A.B."/>
        </authorList>
    </citation>
    <scope>NUCLEOTIDE SEQUENCE</scope>
    <source>
        <strain evidence="1">HN-11 Male</strain>
        <tissue evidence="1">Kidney and liver</tissue>
    </source>
</reference>
<sequence length="289" mass="33447">MKPTLEYSAYRYFTENKHFAWDFVDSFVAEILINEIVPDVLIEALTTDTQMPKKKTYDKKSRHWKSDNYRGSAGSHSVSLLDELIIEVLRDLSAHVLRRMVRDFVDDHLVRAALHDCIDEMLTSIIQTELSSMIDELNSETKHDRLLDSLIKSVIDKEMKDAVISVLTECDDQLSELHKNQITVTANKHVVDMFILEHLLDMIGTHEPLIFGKDTMQCLLDSIVLDVLLRDQGNIQQVQQNTFENYPAMLFHQNTVSKVALEVMLTELHMILTEDMEDICEYERDIEFG</sequence>
<accession>A0A8J6K615</accession>
<protein>
    <submittedName>
        <fullName evidence="1">Uncharacterized protein</fullName>
    </submittedName>
</protein>
<proteinExistence type="predicted"/>
<dbReference type="OrthoDB" id="9908955at2759"/>
<name>A0A8J6K615_ELECQ</name>
<gene>
    <name evidence="1" type="ORF">GDO78_011060</name>
</gene>
<evidence type="ECO:0000313" key="1">
    <source>
        <dbReference type="EMBL" id="KAG9482163.1"/>
    </source>
</evidence>
<dbReference type="EMBL" id="WNTK01000006">
    <property type="protein sequence ID" value="KAG9482163.1"/>
    <property type="molecule type" value="Genomic_DNA"/>
</dbReference>
<comment type="caution">
    <text evidence="1">The sequence shown here is derived from an EMBL/GenBank/DDBJ whole genome shotgun (WGS) entry which is preliminary data.</text>
</comment>
<evidence type="ECO:0000313" key="2">
    <source>
        <dbReference type="Proteomes" id="UP000770717"/>
    </source>
</evidence>